<proteinExistence type="inferred from homology"/>
<keyword evidence="3" id="KW-0813">Transport</keyword>
<dbReference type="OrthoDB" id="9781411at2"/>
<feature type="transmembrane region" description="Helical" evidence="11">
    <location>
        <begin position="30"/>
        <end position="49"/>
    </location>
</feature>
<dbReference type="Gene3D" id="1.20.1530.20">
    <property type="match status" value="1"/>
</dbReference>
<dbReference type="InterPro" id="IPR006153">
    <property type="entry name" value="Cation/H_exchanger_TM"/>
</dbReference>
<evidence type="ECO:0000256" key="9">
    <source>
        <dbReference type="ARBA" id="ARBA00023065"/>
    </source>
</evidence>
<feature type="transmembrane region" description="Helical" evidence="11">
    <location>
        <begin position="61"/>
        <end position="79"/>
    </location>
</feature>
<evidence type="ECO:0000256" key="11">
    <source>
        <dbReference type="SAM" id="Phobius"/>
    </source>
</evidence>
<feature type="domain" description="RCK N-terminal" evidence="12">
    <location>
        <begin position="409"/>
        <end position="526"/>
    </location>
</feature>
<evidence type="ECO:0000256" key="5">
    <source>
        <dbReference type="ARBA" id="ARBA00022538"/>
    </source>
</evidence>
<dbReference type="NCBIfam" id="TIGR00932">
    <property type="entry name" value="2a37"/>
    <property type="match status" value="1"/>
</dbReference>
<dbReference type="Gene3D" id="3.40.50.720">
    <property type="entry name" value="NAD(P)-binding Rossmann-like Domain"/>
    <property type="match status" value="1"/>
</dbReference>
<feature type="transmembrane region" description="Helical" evidence="11">
    <location>
        <begin position="355"/>
        <end position="375"/>
    </location>
</feature>
<sequence length="658" mass="70448">METSVLVEWIGLLGCAVFAVALFKRLRLPAILAYLLVGALIGPGGFGLIHEDASIRELAEFGVVFLLFTIGLEFSLPQLMALRRLVFGMGGAQVALTTALTMAVAIALGAPPAAAFVTGGVLTASSTAIVVRQLADQLELAAPHGQAALAVLLFQDLAVVPFLVVIGALGANADGALALPLLWALCKAVLVFVALVLAGRWLLRPLFAEIAHARSSELFTLAVLLVSLTAAVLTYASGLSLALGAFIAGVMLGETEFRHQVESAIRPFRDVLLGLFFVEAGMWIEPHALLAQWRWLLLLLAGVLLLKSVLVFALARGFGLNPVLAARSALALAQCGEFGFVMLTLAYARGLLDRTLLDLLSATIVLSMALAPLLLRYNGRLAARLSGAEARREAARANTEIAQETGSLRGHVVICGFGRVGQNVARYLERAGFQYAALDLDIERVREARAAGDLVGYGDSTRFELLQAAGLERAVALVVSYDDAKATFRILEAVRARYQHLPILVRTRDDVQLEKLMAAGATEVIPETLEGSLMLIQHLLALLQVAPRDIMRQVRAARVTRYRLLHERYLGVGTAEDADEDLARLKPLLLPTGAWAAGHTIAELDLSALDVALRALQRKGIRSTRPTADTAVQAGDVLVLYGVPEALARTEQYLLAGR</sequence>
<keyword evidence="4" id="KW-0050">Antiport</keyword>
<comment type="subcellular location">
    <subcellularLocation>
        <location evidence="1">Endomembrane system</location>
        <topology evidence="1">Multi-pass membrane protein</topology>
    </subcellularLocation>
</comment>
<dbReference type="GO" id="GO:0005886">
    <property type="term" value="C:plasma membrane"/>
    <property type="evidence" value="ECO:0007669"/>
    <property type="project" value="TreeGrafter"/>
</dbReference>
<dbReference type="Gene3D" id="3.30.70.1450">
    <property type="entry name" value="Regulator of K+ conductance, C-terminal domain"/>
    <property type="match status" value="1"/>
</dbReference>
<dbReference type="PROSITE" id="PS51201">
    <property type="entry name" value="RCK_N"/>
    <property type="match status" value="1"/>
</dbReference>
<dbReference type="InterPro" id="IPR004771">
    <property type="entry name" value="K/H_exchanger"/>
</dbReference>
<dbReference type="GO" id="GO:0015297">
    <property type="term" value="F:antiporter activity"/>
    <property type="evidence" value="ECO:0007669"/>
    <property type="project" value="UniProtKB-KW"/>
</dbReference>
<keyword evidence="10 11" id="KW-0472">Membrane</keyword>
<dbReference type="InterPro" id="IPR006037">
    <property type="entry name" value="RCK_C"/>
</dbReference>
<evidence type="ECO:0000256" key="6">
    <source>
        <dbReference type="ARBA" id="ARBA00022692"/>
    </source>
</evidence>
<dbReference type="SUPFAM" id="SSF116726">
    <property type="entry name" value="TrkA C-terminal domain-like"/>
    <property type="match status" value="1"/>
</dbReference>
<evidence type="ECO:0000256" key="4">
    <source>
        <dbReference type="ARBA" id="ARBA00022449"/>
    </source>
</evidence>
<dbReference type="InterPro" id="IPR036721">
    <property type="entry name" value="RCK_C_sf"/>
</dbReference>
<dbReference type="Proteomes" id="UP000246569">
    <property type="component" value="Unassembled WGS sequence"/>
</dbReference>
<evidence type="ECO:0000313" key="14">
    <source>
        <dbReference type="EMBL" id="PWV65544.1"/>
    </source>
</evidence>
<evidence type="ECO:0000256" key="2">
    <source>
        <dbReference type="ARBA" id="ARBA00005551"/>
    </source>
</evidence>
<gene>
    <name evidence="14" type="ORF">C7443_10127</name>
</gene>
<dbReference type="GO" id="GO:0008324">
    <property type="term" value="F:monoatomic cation transmembrane transporter activity"/>
    <property type="evidence" value="ECO:0007669"/>
    <property type="project" value="InterPro"/>
</dbReference>
<comment type="similarity">
    <text evidence="2">Belongs to the monovalent cation:proton antiporter 2 (CPA2) transporter (TC 2.A.37) family.</text>
</comment>
<dbReference type="PANTHER" id="PTHR46157:SF4">
    <property type="entry name" value="K(+) EFFLUX ANTIPORTER 3, CHLOROPLASTIC"/>
    <property type="match status" value="1"/>
</dbReference>
<feature type="transmembrane region" description="Helical" evidence="11">
    <location>
        <begin position="147"/>
        <end position="171"/>
    </location>
</feature>
<dbReference type="Pfam" id="PF00999">
    <property type="entry name" value="Na_H_Exchanger"/>
    <property type="match status" value="1"/>
</dbReference>
<feature type="domain" description="RCK C-terminal" evidence="13">
    <location>
        <begin position="572"/>
        <end position="656"/>
    </location>
</feature>
<dbReference type="FunFam" id="3.40.50.720:FF:000036">
    <property type="entry name" value="Glutathione-regulated potassium-efflux system protein KefB"/>
    <property type="match status" value="1"/>
</dbReference>
<evidence type="ECO:0000256" key="3">
    <source>
        <dbReference type="ARBA" id="ARBA00022448"/>
    </source>
</evidence>
<dbReference type="PROSITE" id="PS51202">
    <property type="entry name" value="RCK_C"/>
    <property type="match status" value="1"/>
</dbReference>
<keyword evidence="6 11" id="KW-0812">Transmembrane</keyword>
<dbReference type="GO" id="GO:1902600">
    <property type="term" value="P:proton transmembrane transport"/>
    <property type="evidence" value="ECO:0007669"/>
    <property type="project" value="InterPro"/>
</dbReference>
<evidence type="ECO:0000256" key="10">
    <source>
        <dbReference type="ARBA" id="ARBA00023136"/>
    </source>
</evidence>
<evidence type="ECO:0000256" key="7">
    <source>
        <dbReference type="ARBA" id="ARBA00022958"/>
    </source>
</evidence>
<name>A0A317N057_9GAMM</name>
<dbReference type="Pfam" id="PF02254">
    <property type="entry name" value="TrkA_N"/>
    <property type="match status" value="1"/>
</dbReference>
<dbReference type="Pfam" id="PF02080">
    <property type="entry name" value="TrkA_C"/>
    <property type="match status" value="1"/>
</dbReference>
<feature type="transmembrane region" description="Helical" evidence="11">
    <location>
        <begin position="86"/>
        <end position="108"/>
    </location>
</feature>
<feature type="transmembrane region" description="Helical" evidence="11">
    <location>
        <begin position="218"/>
        <end position="247"/>
    </location>
</feature>
<evidence type="ECO:0000256" key="8">
    <source>
        <dbReference type="ARBA" id="ARBA00022989"/>
    </source>
</evidence>
<evidence type="ECO:0000259" key="12">
    <source>
        <dbReference type="PROSITE" id="PS51201"/>
    </source>
</evidence>
<dbReference type="EMBL" id="QGTJ01000001">
    <property type="protein sequence ID" value="PWV65544.1"/>
    <property type="molecule type" value="Genomic_DNA"/>
</dbReference>
<dbReference type="InterPro" id="IPR003148">
    <property type="entry name" value="RCK_N"/>
</dbReference>
<dbReference type="InterPro" id="IPR038770">
    <property type="entry name" value="Na+/solute_symporter_sf"/>
</dbReference>
<feature type="transmembrane region" description="Helical" evidence="11">
    <location>
        <begin position="324"/>
        <end position="348"/>
    </location>
</feature>
<comment type="caution">
    <text evidence="14">The sequence shown here is derived from an EMBL/GenBank/DDBJ whole genome shotgun (WGS) entry which is preliminary data.</text>
</comment>
<keyword evidence="8 11" id="KW-1133">Transmembrane helix</keyword>
<protein>
    <submittedName>
        <fullName evidence="14">Kef-type potassium/proton antiporter (CPA2 family)</fullName>
    </submittedName>
</protein>
<organism evidence="14 15">
    <name type="scientific">Plasticicumulans acidivorans</name>
    <dbReference type="NCBI Taxonomy" id="886464"/>
    <lineage>
        <taxon>Bacteria</taxon>
        <taxon>Pseudomonadati</taxon>
        <taxon>Pseudomonadota</taxon>
        <taxon>Gammaproteobacteria</taxon>
        <taxon>Candidatus Competibacteraceae</taxon>
        <taxon>Plasticicumulans</taxon>
    </lineage>
</organism>
<keyword evidence="7" id="KW-0630">Potassium</keyword>
<evidence type="ECO:0000313" key="15">
    <source>
        <dbReference type="Proteomes" id="UP000246569"/>
    </source>
</evidence>
<dbReference type="GO" id="GO:0012505">
    <property type="term" value="C:endomembrane system"/>
    <property type="evidence" value="ECO:0007669"/>
    <property type="project" value="UniProtKB-SubCell"/>
</dbReference>
<keyword evidence="9" id="KW-0406">Ion transport</keyword>
<feature type="transmembrane region" description="Helical" evidence="11">
    <location>
        <begin position="177"/>
        <end position="198"/>
    </location>
</feature>
<feature type="transmembrane region" description="Helical" evidence="11">
    <location>
        <begin position="6"/>
        <end position="23"/>
    </location>
</feature>
<dbReference type="InterPro" id="IPR036291">
    <property type="entry name" value="NAD(P)-bd_dom_sf"/>
</dbReference>
<evidence type="ECO:0000259" key="13">
    <source>
        <dbReference type="PROSITE" id="PS51202"/>
    </source>
</evidence>
<dbReference type="AlphaFoldDB" id="A0A317N057"/>
<dbReference type="PANTHER" id="PTHR46157">
    <property type="entry name" value="K(+) EFFLUX ANTIPORTER 3, CHLOROPLASTIC"/>
    <property type="match status" value="1"/>
</dbReference>
<dbReference type="RefSeq" id="WP_146213197.1">
    <property type="nucleotide sequence ID" value="NZ_QGTJ01000001.1"/>
</dbReference>
<feature type="transmembrane region" description="Helical" evidence="11">
    <location>
        <begin position="296"/>
        <end position="318"/>
    </location>
</feature>
<dbReference type="SUPFAM" id="SSF51735">
    <property type="entry name" value="NAD(P)-binding Rossmann-fold domains"/>
    <property type="match status" value="1"/>
</dbReference>
<accession>A0A317N057</accession>
<keyword evidence="5" id="KW-0633">Potassium transport</keyword>
<keyword evidence="15" id="KW-1185">Reference proteome</keyword>
<reference evidence="14 15" key="1">
    <citation type="submission" date="2018-05" db="EMBL/GenBank/DDBJ databases">
        <title>Genomic Encyclopedia of Type Strains, Phase IV (KMG-IV): sequencing the most valuable type-strain genomes for metagenomic binning, comparative biology and taxonomic classification.</title>
        <authorList>
            <person name="Goeker M."/>
        </authorList>
    </citation>
    <scope>NUCLEOTIDE SEQUENCE [LARGE SCALE GENOMIC DNA]</scope>
    <source>
        <strain evidence="14 15">DSM 23606</strain>
    </source>
</reference>
<dbReference type="GO" id="GO:0006813">
    <property type="term" value="P:potassium ion transport"/>
    <property type="evidence" value="ECO:0007669"/>
    <property type="project" value="UniProtKB-KW"/>
</dbReference>
<evidence type="ECO:0000256" key="1">
    <source>
        <dbReference type="ARBA" id="ARBA00004127"/>
    </source>
</evidence>